<proteinExistence type="predicted"/>
<keyword evidence="1" id="KW-0472">Membrane</keyword>
<organism evidence="2">
    <name type="scientific">Ixodes ricinus</name>
    <name type="common">Common tick</name>
    <name type="synonym">Acarus ricinus</name>
    <dbReference type="NCBI Taxonomy" id="34613"/>
    <lineage>
        <taxon>Eukaryota</taxon>
        <taxon>Metazoa</taxon>
        <taxon>Ecdysozoa</taxon>
        <taxon>Arthropoda</taxon>
        <taxon>Chelicerata</taxon>
        <taxon>Arachnida</taxon>
        <taxon>Acari</taxon>
        <taxon>Parasitiformes</taxon>
        <taxon>Ixodida</taxon>
        <taxon>Ixodoidea</taxon>
        <taxon>Ixodidae</taxon>
        <taxon>Ixodinae</taxon>
        <taxon>Ixodes</taxon>
    </lineage>
</organism>
<keyword evidence="1" id="KW-1133">Transmembrane helix</keyword>
<evidence type="ECO:0000313" key="2">
    <source>
        <dbReference type="EMBL" id="MXU92908.1"/>
    </source>
</evidence>
<accession>A0A6B0UUE2</accession>
<feature type="transmembrane region" description="Helical" evidence="1">
    <location>
        <begin position="6"/>
        <end position="28"/>
    </location>
</feature>
<reference evidence="2" key="1">
    <citation type="submission" date="2019-12" db="EMBL/GenBank/DDBJ databases">
        <title>An insight into the sialome of adult female Ixodes ricinus ticks feeding for 6 days.</title>
        <authorList>
            <person name="Perner J."/>
            <person name="Ribeiro J.M.C."/>
        </authorList>
    </citation>
    <scope>NUCLEOTIDE SEQUENCE</scope>
    <source>
        <strain evidence="2">Semi-engorged</strain>
        <tissue evidence="2">Salivary glands</tissue>
    </source>
</reference>
<dbReference type="AlphaFoldDB" id="A0A6B0UUE2"/>
<sequence>MYLSCFFDILLILAVFLITCTISAFLAFSSRRLRFSSLRFFFSSISFRRASLISRSSDSSAFLSARCCCFTFHDVFKGLSWRMLENFFFSVFQKRPDLGIPLGTSKSSPTVSCFFLLLVMLIYSRESNELCRAAPITLR</sequence>
<protein>
    <submittedName>
        <fullName evidence="2">Uncharacterized protein</fullName>
    </submittedName>
</protein>
<dbReference type="EMBL" id="GIFC01010825">
    <property type="protein sequence ID" value="MXU92908.1"/>
    <property type="molecule type" value="Transcribed_RNA"/>
</dbReference>
<keyword evidence="1" id="KW-0812">Transmembrane</keyword>
<name>A0A6B0UUE2_IXORI</name>
<evidence type="ECO:0000256" key="1">
    <source>
        <dbReference type="SAM" id="Phobius"/>
    </source>
</evidence>